<dbReference type="Pfam" id="PF03372">
    <property type="entry name" value="Exo_endo_phos"/>
    <property type="match status" value="1"/>
</dbReference>
<dbReference type="OrthoDB" id="635146at2"/>
<feature type="domain" description="Endonuclease/exonuclease/phosphatase" evidence="2">
    <location>
        <begin position="102"/>
        <end position="345"/>
    </location>
</feature>
<dbReference type="GO" id="GO:0006506">
    <property type="term" value="P:GPI anchor biosynthetic process"/>
    <property type="evidence" value="ECO:0007669"/>
    <property type="project" value="TreeGrafter"/>
</dbReference>
<dbReference type="EMBL" id="AP018042">
    <property type="protein sequence ID" value="BAX79773.1"/>
    <property type="molecule type" value="Genomic_DNA"/>
</dbReference>
<proteinExistence type="predicted"/>
<feature type="transmembrane region" description="Helical" evidence="1">
    <location>
        <begin position="9"/>
        <end position="27"/>
    </location>
</feature>
<evidence type="ECO:0000313" key="4">
    <source>
        <dbReference type="Proteomes" id="UP000218267"/>
    </source>
</evidence>
<keyword evidence="1" id="KW-0812">Transmembrane</keyword>
<feature type="transmembrane region" description="Helical" evidence="1">
    <location>
        <begin position="39"/>
        <end position="59"/>
    </location>
</feature>
<dbReference type="AlphaFoldDB" id="A0A1Y1CI61"/>
<keyword evidence="4" id="KW-1185">Reference proteome</keyword>
<organism evidence="3 4">
    <name type="scientific">Labilibaculum antarcticum</name>
    <dbReference type="NCBI Taxonomy" id="1717717"/>
    <lineage>
        <taxon>Bacteria</taxon>
        <taxon>Pseudomonadati</taxon>
        <taxon>Bacteroidota</taxon>
        <taxon>Bacteroidia</taxon>
        <taxon>Marinilabiliales</taxon>
        <taxon>Marinifilaceae</taxon>
        <taxon>Labilibaculum</taxon>
    </lineage>
</organism>
<dbReference type="GO" id="GO:0016020">
    <property type="term" value="C:membrane"/>
    <property type="evidence" value="ECO:0007669"/>
    <property type="project" value="GOC"/>
</dbReference>
<sequence length="357" mass="41409">MKNFLHKSLVIFSLIFSGSLLISYLAAHINPDSFWPPAFWGLAYPYLLVINILFVIYWMMRRRWSFLIPLIAILIGYQSFANFIQFNVSDKSEISENSINVLSYNVRSFDIYEWTKDPKTPNKIIQLTKDLKAGIICFQEFRTTESGLLSISNLKKEFGAKNSIRSKHGTGVAIFSRYPIINQGEINFKKGNLCSAVFADVQIGKKTLRVYNLHLQSNRFIGKNYEFINKKEFKADEQELNEIKDISFRLRYAFVRRAKQAKIIRAHMDSSPHPTIVCGDFNDTPQSFTYKTLGDDFSDCFRDKGFGISTTYVGDFPSFRIDYILHDEHTLCNGYQRIKKQYSDHFPILSKLSFVKE</sequence>
<dbReference type="PANTHER" id="PTHR14859:SF15">
    <property type="entry name" value="ENDONUCLEASE_EXONUCLEASE_PHOSPHATASE DOMAIN-CONTAINING PROTEIN"/>
    <property type="match status" value="1"/>
</dbReference>
<protein>
    <recommendedName>
        <fullName evidence="2">Endonuclease/exonuclease/phosphatase domain-containing protein</fullName>
    </recommendedName>
</protein>
<dbReference type="RefSeq" id="WP_096428655.1">
    <property type="nucleotide sequence ID" value="NZ_AP018042.1"/>
</dbReference>
<dbReference type="Proteomes" id="UP000218267">
    <property type="component" value="Chromosome"/>
</dbReference>
<reference evidence="3 4" key="1">
    <citation type="journal article" date="2018" name="Mar. Genomics">
        <title>Complete genome sequence of Marinifilaceae bacterium strain SPP2, isolated from the Antarctic marine sediment.</title>
        <authorList>
            <person name="Watanabe M."/>
            <person name="Kojima H."/>
            <person name="Fukui M."/>
        </authorList>
    </citation>
    <scope>NUCLEOTIDE SEQUENCE [LARGE SCALE GENOMIC DNA]</scope>
    <source>
        <strain evidence="3 4">SPP2</strain>
    </source>
</reference>
<gene>
    <name evidence="3" type="ORF">ALGA_1389</name>
</gene>
<dbReference type="PANTHER" id="PTHR14859">
    <property type="entry name" value="CALCOFLUOR WHITE HYPERSENSITIVE PROTEIN PRECURSOR"/>
    <property type="match status" value="1"/>
</dbReference>
<reference evidence="4" key="2">
    <citation type="journal article" date="2020" name="Antonie Van Leeuwenhoek">
        <title>Labilibaculum antarcticum sp. nov., a novel facultative anaerobic, psychrotorelant bacterium isolated from marine sediment of Antarctica.</title>
        <authorList>
            <person name="Watanabe M."/>
            <person name="Kojima H."/>
            <person name="Fukui M."/>
        </authorList>
    </citation>
    <scope>NUCLEOTIDE SEQUENCE [LARGE SCALE GENOMIC DNA]</scope>
    <source>
        <strain evidence="4">SPP2</strain>
    </source>
</reference>
<dbReference type="KEGG" id="mbas:ALGA_1389"/>
<dbReference type="CDD" id="cd09084">
    <property type="entry name" value="EEP-2"/>
    <property type="match status" value="1"/>
</dbReference>
<evidence type="ECO:0000259" key="2">
    <source>
        <dbReference type="Pfam" id="PF03372"/>
    </source>
</evidence>
<evidence type="ECO:0000313" key="3">
    <source>
        <dbReference type="EMBL" id="BAX79773.1"/>
    </source>
</evidence>
<dbReference type="InterPro" id="IPR005135">
    <property type="entry name" value="Endo/exonuclease/phosphatase"/>
</dbReference>
<keyword evidence="1" id="KW-0472">Membrane</keyword>
<dbReference type="SUPFAM" id="SSF56219">
    <property type="entry name" value="DNase I-like"/>
    <property type="match status" value="1"/>
</dbReference>
<dbReference type="InterPro" id="IPR036691">
    <property type="entry name" value="Endo/exonu/phosph_ase_sf"/>
</dbReference>
<dbReference type="GO" id="GO:0003824">
    <property type="term" value="F:catalytic activity"/>
    <property type="evidence" value="ECO:0007669"/>
    <property type="project" value="InterPro"/>
</dbReference>
<dbReference type="InterPro" id="IPR051916">
    <property type="entry name" value="GPI-anchor_lipid_remodeler"/>
</dbReference>
<name>A0A1Y1CI61_9BACT</name>
<evidence type="ECO:0000256" key="1">
    <source>
        <dbReference type="SAM" id="Phobius"/>
    </source>
</evidence>
<feature type="transmembrane region" description="Helical" evidence="1">
    <location>
        <begin position="66"/>
        <end position="84"/>
    </location>
</feature>
<accession>A0A1Y1CI61</accession>
<dbReference type="Gene3D" id="3.60.10.10">
    <property type="entry name" value="Endonuclease/exonuclease/phosphatase"/>
    <property type="match status" value="1"/>
</dbReference>
<keyword evidence="1" id="KW-1133">Transmembrane helix</keyword>